<dbReference type="NCBIfam" id="TIGR00065">
    <property type="entry name" value="ftsZ"/>
    <property type="match status" value="1"/>
</dbReference>
<dbReference type="Gene3D" id="3.30.1330.20">
    <property type="entry name" value="Tubulin/FtsZ, C-terminal domain"/>
    <property type="match status" value="1"/>
</dbReference>
<keyword evidence="3" id="KW-0342">GTP-binding</keyword>
<dbReference type="SMART" id="SM00864">
    <property type="entry name" value="Tubulin"/>
    <property type="match status" value="1"/>
</dbReference>
<dbReference type="InterPro" id="IPR036525">
    <property type="entry name" value="Tubulin/FtsZ_GTPase_sf"/>
</dbReference>
<dbReference type="Pfam" id="PF12327">
    <property type="entry name" value="FtsZ_C"/>
    <property type="match status" value="1"/>
</dbReference>
<dbReference type="PROSITE" id="PS01134">
    <property type="entry name" value="FTSZ_1"/>
    <property type="match status" value="1"/>
</dbReference>
<evidence type="ECO:0000259" key="4">
    <source>
        <dbReference type="SMART" id="SM00864"/>
    </source>
</evidence>
<evidence type="ECO:0000259" key="5">
    <source>
        <dbReference type="SMART" id="SM00865"/>
    </source>
</evidence>
<dbReference type="PANTHER" id="PTHR30314:SF3">
    <property type="entry name" value="MITOCHONDRIAL DIVISION PROTEIN FSZA"/>
    <property type="match status" value="1"/>
</dbReference>
<dbReference type="PRINTS" id="PR00423">
    <property type="entry name" value="CELLDVISFTSZ"/>
</dbReference>
<dbReference type="SUPFAM" id="SSF52490">
    <property type="entry name" value="Tubulin nucleotide-binding domain-like"/>
    <property type="match status" value="1"/>
</dbReference>
<proteinExistence type="inferred from homology"/>
<dbReference type="FunFam" id="3.40.50.1440:FF:000001">
    <property type="entry name" value="Cell division protein FtsZ"/>
    <property type="match status" value="1"/>
</dbReference>
<dbReference type="InterPro" id="IPR045061">
    <property type="entry name" value="FtsZ/CetZ"/>
</dbReference>
<dbReference type="GO" id="GO:0005525">
    <property type="term" value="F:GTP binding"/>
    <property type="evidence" value="ECO:0007669"/>
    <property type="project" value="UniProtKB-KW"/>
</dbReference>
<dbReference type="InterPro" id="IPR008280">
    <property type="entry name" value="Tub_FtsZ_C"/>
</dbReference>
<evidence type="ECO:0000256" key="3">
    <source>
        <dbReference type="ARBA" id="ARBA00023134"/>
    </source>
</evidence>
<dbReference type="AlphaFoldDB" id="A0A6J6PT87"/>
<dbReference type="InterPro" id="IPR003008">
    <property type="entry name" value="Tubulin_FtsZ_GTPase"/>
</dbReference>
<dbReference type="GO" id="GO:0003924">
    <property type="term" value="F:GTPase activity"/>
    <property type="evidence" value="ECO:0007669"/>
    <property type="project" value="InterPro"/>
</dbReference>
<evidence type="ECO:0000256" key="2">
    <source>
        <dbReference type="ARBA" id="ARBA00022741"/>
    </source>
</evidence>
<evidence type="ECO:0000313" key="6">
    <source>
        <dbReference type="EMBL" id="CAB4702631.1"/>
    </source>
</evidence>
<comment type="similarity">
    <text evidence="1">Belongs to the FtsZ family.</text>
</comment>
<dbReference type="Gene3D" id="3.40.50.1440">
    <property type="entry name" value="Tubulin/FtsZ, GTPase domain"/>
    <property type="match status" value="1"/>
</dbReference>
<feature type="domain" description="Tubulin/FtsZ GTPase" evidence="4">
    <location>
        <begin position="10"/>
        <end position="202"/>
    </location>
</feature>
<dbReference type="HAMAP" id="MF_00909">
    <property type="entry name" value="FtsZ"/>
    <property type="match status" value="1"/>
</dbReference>
<evidence type="ECO:0000256" key="1">
    <source>
        <dbReference type="ARBA" id="ARBA00009690"/>
    </source>
</evidence>
<protein>
    <submittedName>
        <fullName evidence="6">Unannotated protein</fullName>
    </submittedName>
</protein>
<gene>
    <name evidence="6" type="ORF">UFOPK2598_00671</name>
</gene>
<dbReference type="PANTHER" id="PTHR30314">
    <property type="entry name" value="CELL DIVISION PROTEIN FTSZ-RELATED"/>
    <property type="match status" value="1"/>
</dbReference>
<dbReference type="GO" id="GO:0032153">
    <property type="term" value="C:cell division site"/>
    <property type="evidence" value="ECO:0007669"/>
    <property type="project" value="TreeGrafter"/>
</dbReference>
<dbReference type="InterPro" id="IPR000158">
    <property type="entry name" value="Cell_div_FtsZ"/>
</dbReference>
<dbReference type="GO" id="GO:0051301">
    <property type="term" value="P:cell division"/>
    <property type="evidence" value="ECO:0007669"/>
    <property type="project" value="TreeGrafter"/>
</dbReference>
<reference evidence="6" key="1">
    <citation type="submission" date="2020-05" db="EMBL/GenBank/DDBJ databases">
        <authorList>
            <person name="Chiriac C."/>
            <person name="Salcher M."/>
            <person name="Ghai R."/>
            <person name="Kavagutti S V."/>
        </authorList>
    </citation>
    <scope>NUCLEOTIDE SEQUENCE</scope>
</reference>
<keyword evidence="2" id="KW-0547">Nucleotide-binding</keyword>
<name>A0A6J6PT87_9ZZZZ</name>
<dbReference type="Pfam" id="PF00091">
    <property type="entry name" value="Tubulin"/>
    <property type="match status" value="1"/>
</dbReference>
<dbReference type="InterPro" id="IPR020805">
    <property type="entry name" value="Cell_div_FtsZ_CS"/>
</dbReference>
<sequence length="382" mass="39190">MATPQNYLAVIKVVGVGGGGVNAINRMIEAGLKGVEFIAINTDSQQLIMSDAHVKLDIGRKLTRGLGAGAAPEIGRQAAVDHTEEIEEMLRGADMVFVTAGEGGGTGTGGAPIIAKIAKDLGALTVGVVTKPFTFEGKRRTAQADEGIALLRAEVDTLIVIPNDRLLAISDRSISQLEAFRSADQVLLSGVQGITDLITTPGLINLDFADVKSVMSGAGSALMGIGSARGEARATRAAELAISSPLLEASIDGAHGVLLSIAGGSDIGLFELSEAAELVAQSAHPDANIIFGTVIDDALGDEVRVTVIAAGFEGGLPKKVSVPVIDAASLSGNADPIAANDPLAVALDVPTVSISTANAPRKRITFEDLVTEDDIDIPDFMK</sequence>
<organism evidence="6">
    <name type="scientific">freshwater metagenome</name>
    <dbReference type="NCBI Taxonomy" id="449393"/>
    <lineage>
        <taxon>unclassified sequences</taxon>
        <taxon>metagenomes</taxon>
        <taxon>ecological metagenomes</taxon>
    </lineage>
</organism>
<dbReference type="SUPFAM" id="SSF55307">
    <property type="entry name" value="Tubulin C-terminal domain-like"/>
    <property type="match status" value="1"/>
</dbReference>
<feature type="domain" description="Tubulin/FtsZ 2-layer sandwich" evidence="5">
    <location>
        <begin position="204"/>
        <end position="321"/>
    </location>
</feature>
<dbReference type="InterPro" id="IPR018316">
    <property type="entry name" value="Tubulin/FtsZ_2-layer-sand-dom"/>
</dbReference>
<dbReference type="EMBL" id="CAEZXV010000056">
    <property type="protein sequence ID" value="CAB4702631.1"/>
    <property type="molecule type" value="Genomic_DNA"/>
</dbReference>
<dbReference type="InterPro" id="IPR024757">
    <property type="entry name" value="FtsZ_C"/>
</dbReference>
<dbReference type="CDD" id="cd02201">
    <property type="entry name" value="FtsZ_type1"/>
    <property type="match status" value="1"/>
</dbReference>
<dbReference type="InterPro" id="IPR037103">
    <property type="entry name" value="Tubulin/FtsZ-like_C"/>
</dbReference>
<dbReference type="SMART" id="SM00865">
    <property type="entry name" value="Tubulin_C"/>
    <property type="match status" value="1"/>
</dbReference>
<dbReference type="PROSITE" id="PS01135">
    <property type="entry name" value="FTSZ_2"/>
    <property type="match status" value="1"/>
</dbReference>
<accession>A0A6J6PT87</accession>
<dbReference type="GO" id="GO:0005737">
    <property type="term" value="C:cytoplasm"/>
    <property type="evidence" value="ECO:0007669"/>
    <property type="project" value="TreeGrafter"/>
</dbReference>